<dbReference type="InterPro" id="IPR016169">
    <property type="entry name" value="FAD-bd_PCMH_sub2"/>
</dbReference>
<evidence type="ECO:0000256" key="6">
    <source>
        <dbReference type="ARBA" id="ARBA00022989"/>
    </source>
</evidence>
<dbReference type="InterPro" id="IPR036318">
    <property type="entry name" value="FAD-bd_PCMH-like_sf"/>
</dbReference>
<dbReference type="PANTHER" id="PTHR10801">
    <property type="entry name" value="24-DEHYDROCHOLESTEROL REDUCTASE"/>
    <property type="match status" value="1"/>
</dbReference>
<evidence type="ECO:0000313" key="12">
    <source>
        <dbReference type="Proteomes" id="UP000051952"/>
    </source>
</evidence>
<dbReference type="Gene3D" id="3.30.465.10">
    <property type="match status" value="1"/>
</dbReference>
<keyword evidence="7" id="KW-0560">Oxidoreductase</keyword>
<keyword evidence="4 9" id="KW-0812">Transmembrane</keyword>
<dbReference type="SUPFAM" id="SSF55103">
    <property type="entry name" value="FAD-linked oxidases, C-terminal domain"/>
    <property type="match status" value="1"/>
</dbReference>
<dbReference type="AlphaFoldDB" id="A0A0S4JL30"/>
<dbReference type="GO" id="GO:0016020">
    <property type="term" value="C:membrane"/>
    <property type="evidence" value="ECO:0007669"/>
    <property type="project" value="UniProtKB-SubCell"/>
</dbReference>
<evidence type="ECO:0000256" key="4">
    <source>
        <dbReference type="ARBA" id="ARBA00022692"/>
    </source>
</evidence>
<dbReference type="PANTHER" id="PTHR10801:SF0">
    <property type="entry name" value="DELTA(24)-STEROL REDUCTASE"/>
    <property type="match status" value="1"/>
</dbReference>
<dbReference type="SUPFAM" id="SSF56176">
    <property type="entry name" value="FAD-binding/transporter-associated domain-like"/>
    <property type="match status" value="1"/>
</dbReference>
<evidence type="ECO:0000256" key="8">
    <source>
        <dbReference type="ARBA" id="ARBA00023136"/>
    </source>
</evidence>
<gene>
    <name evidence="11" type="ORF">BSAL_30185</name>
</gene>
<dbReference type="EMBL" id="CYKH01001890">
    <property type="protein sequence ID" value="CUG91097.1"/>
    <property type="molecule type" value="Genomic_DNA"/>
</dbReference>
<keyword evidence="3" id="KW-0285">Flavoprotein</keyword>
<dbReference type="GO" id="GO:0000246">
    <property type="term" value="F:Delta24(24-1) sterol reductase activity"/>
    <property type="evidence" value="ECO:0007669"/>
    <property type="project" value="TreeGrafter"/>
</dbReference>
<reference evidence="12" key="1">
    <citation type="submission" date="2015-09" db="EMBL/GenBank/DDBJ databases">
        <authorList>
            <consortium name="Pathogen Informatics"/>
        </authorList>
    </citation>
    <scope>NUCLEOTIDE SEQUENCE [LARGE SCALE GENOMIC DNA]</scope>
    <source>
        <strain evidence="12">Lake Konstanz</strain>
    </source>
</reference>
<keyword evidence="8 9" id="KW-0472">Membrane</keyword>
<dbReference type="OMA" id="WVGRSAF"/>
<accession>A0A0S4JL30</accession>
<dbReference type="EC" id="1.3.1.72" evidence="2"/>
<dbReference type="PROSITE" id="PS51387">
    <property type="entry name" value="FAD_PCMH"/>
    <property type="match status" value="1"/>
</dbReference>
<dbReference type="InterPro" id="IPR006094">
    <property type="entry name" value="Oxid_FAD_bind_N"/>
</dbReference>
<dbReference type="VEuPathDB" id="TriTrypDB:BSAL_30185"/>
<evidence type="ECO:0000256" key="1">
    <source>
        <dbReference type="ARBA" id="ARBA00004167"/>
    </source>
</evidence>
<evidence type="ECO:0000256" key="5">
    <source>
        <dbReference type="ARBA" id="ARBA00022827"/>
    </source>
</evidence>
<proteinExistence type="predicted"/>
<evidence type="ECO:0000256" key="3">
    <source>
        <dbReference type="ARBA" id="ARBA00022630"/>
    </source>
</evidence>
<dbReference type="GO" id="GO:0005737">
    <property type="term" value="C:cytoplasm"/>
    <property type="evidence" value="ECO:0007669"/>
    <property type="project" value="TreeGrafter"/>
</dbReference>
<dbReference type="GO" id="GO:0008202">
    <property type="term" value="P:steroid metabolic process"/>
    <property type="evidence" value="ECO:0007669"/>
    <property type="project" value="TreeGrafter"/>
</dbReference>
<comment type="subcellular location">
    <subcellularLocation>
        <location evidence="1">Membrane</location>
        <topology evidence="1">Single-pass membrane protein</topology>
    </subcellularLocation>
</comment>
<evidence type="ECO:0000256" key="9">
    <source>
        <dbReference type="SAM" id="Phobius"/>
    </source>
</evidence>
<name>A0A0S4JL30_BODSA</name>
<evidence type="ECO:0000313" key="11">
    <source>
        <dbReference type="EMBL" id="CUG91097.1"/>
    </source>
</evidence>
<feature type="domain" description="FAD-binding PCMH-type" evidence="10">
    <location>
        <begin position="47"/>
        <end position="225"/>
    </location>
</feature>
<dbReference type="OrthoDB" id="415825at2759"/>
<keyword evidence="5" id="KW-0274">FAD</keyword>
<organism evidence="11 12">
    <name type="scientific">Bodo saltans</name>
    <name type="common">Flagellated protozoan</name>
    <dbReference type="NCBI Taxonomy" id="75058"/>
    <lineage>
        <taxon>Eukaryota</taxon>
        <taxon>Discoba</taxon>
        <taxon>Euglenozoa</taxon>
        <taxon>Kinetoplastea</taxon>
        <taxon>Metakinetoplastina</taxon>
        <taxon>Eubodonida</taxon>
        <taxon>Bodonidae</taxon>
        <taxon>Bodo</taxon>
    </lineage>
</organism>
<dbReference type="InterPro" id="IPR040165">
    <property type="entry name" value="Diminuto-like"/>
</dbReference>
<dbReference type="InterPro" id="IPR016164">
    <property type="entry name" value="FAD-linked_Oxase-like_C"/>
</dbReference>
<dbReference type="Proteomes" id="UP000051952">
    <property type="component" value="Unassembled WGS sequence"/>
</dbReference>
<dbReference type="Pfam" id="PF01565">
    <property type="entry name" value="FAD_binding_4"/>
    <property type="match status" value="1"/>
</dbReference>
<keyword evidence="6 9" id="KW-1133">Transmembrane helix</keyword>
<keyword evidence="12" id="KW-1185">Reference proteome</keyword>
<evidence type="ECO:0000256" key="2">
    <source>
        <dbReference type="ARBA" id="ARBA00012405"/>
    </source>
</evidence>
<protein>
    <recommendedName>
        <fullName evidence="2">Delta(24)-sterol reductase</fullName>
        <ecNumber evidence="2">1.3.1.72</ecNumber>
    </recommendedName>
</protein>
<dbReference type="GO" id="GO:0071949">
    <property type="term" value="F:FAD binding"/>
    <property type="evidence" value="ECO:0007669"/>
    <property type="project" value="InterPro"/>
</dbReference>
<dbReference type="InterPro" id="IPR016166">
    <property type="entry name" value="FAD-bd_PCMH"/>
</dbReference>
<evidence type="ECO:0000259" key="10">
    <source>
        <dbReference type="PROSITE" id="PS51387"/>
    </source>
</evidence>
<sequence length="522" mass="59414">MAGSGKHGVSQGFLMDLVTEYRGVFICIFLLPISVALNIVAWVRLHLSTLRSNAEGHAKRVNEISSAVREASKGGQKLCTDRPGYATMSLKGEAHKKNHVKIPMKNLLVDIIDINTRNLTVRVEPLVNMGQLSRYLIPRGYTLEVLPELDELTVGGLLMGFGIESSSHIAGLFQEICVEYEVVLGDGRVVLARADNEYSDLFYALPWSYGTLGLIVGTTLKIMPCKPYVRVTYKKYSTLESLTAAFEEASCKKNPARFVESLAYDLNTAVVMEADFCANKTEKGARFEDIGLWFKKWFYIHVQEVVANAKDGEGLVEIMPLRSYYHRHTKGIFWEMQYIIPFADQAWFRYLFGWAVPPNLSLMKGTQTAAMKKMWREQFVVQDMLVPISDLQTMMVYLDKKIRIYPMWLCPHLVKRHKLGGMLRPSKKCPAKAEEEMFVDIGIYGVPLQQPYDHHADMRALEKRVREAEGYQGLYALCYMEKEEFREMFHHELYDACRVKYGGINSFPDVYDKAGGSGLRPI</sequence>
<feature type="transmembrane region" description="Helical" evidence="9">
    <location>
        <begin position="23"/>
        <end position="43"/>
    </location>
</feature>
<dbReference type="GO" id="GO:0050614">
    <property type="term" value="F:Delta24-sterol reductase activity"/>
    <property type="evidence" value="ECO:0007669"/>
    <property type="project" value="UniProtKB-EC"/>
</dbReference>
<evidence type="ECO:0000256" key="7">
    <source>
        <dbReference type="ARBA" id="ARBA00023002"/>
    </source>
</evidence>